<dbReference type="CDD" id="cd06171">
    <property type="entry name" value="Sigma70_r4"/>
    <property type="match status" value="1"/>
</dbReference>
<evidence type="ECO:0000256" key="1">
    <source>
        <dbReference type="ARBA" id="ARBA00010641"/>
    </source>
</evidence>
<dbReference type="EMBL" id="CP059066">
    <property type="protein sequence ID" value="QSQ09512.1"/>
    <property type="molecule type" value="Genomic_DNA"/>
</dbReference>
<keyword evidence="4" id="KW-0804">Transcription</keyword>
<dbReference type="KEGG" id="kme:H0A61_01883"/>
<proteinExistence type="inferred from homology"/>
<dbReference type="SUPFAM" id="SSF88946">
    <property type="entry name" value="Sigma2 domain of RNA polymerase sigma factors"/>
    <property type="match status" value="1"/>
</dbReference>
<dbReference type="SUPFAM" id="SSF88659">
    <property type="entry name" value="Sigma3 and sigma4 domains of RNA polymerase sigma factors"/>
    <property type="match status" value="1"/>
</dbReference>
<sequence length="180" mass="22147">MDINLGLQESVKREKADLLEYLMRRFGDRVLRLAYYYVRDRYLAEDIAQEVFCRVYRNLDRFKEESSYYTWIYRITVNLCRDYLSSAWFKRWIPWENIKNFIRSSDTENRLFRKLEEGTLFQKVMDLPTKYRMVIVLYYFEEMSTREIAKALNVRESTVRTRLCRAREKLKGLLSREEYV</sequence>
<keyword evidence="2" id="KW-0805">Transcription regulation</keyword>
<dbReference type="InterPro" id="IPR039425">
    <property type="entry name" value="RNA_pol_sigma-70-like"/>
</dbReference>
<dbReference type="GO" id="GO:0016987">
    <property type="term" value="F:sigma factor activity"/>
    <property type="evidence" value="ECO:0007669"/>
    <property type="project" value="UniProtKB-KW"/>
</dbReference>
<dbReference type="RefSeq" id="WP_206706867.1">
    <property type="nucleotide sequence ID" value="NZ_CP059066.1"/>
</dbReference>
<name>A0A8A0RNP3_9FIRM</name>
<dbReference type="AlphaFoldDB" id="A0A8A0RNP3"/>
<organism evidence="7 8">
    <name type="scientific">Koleobacter methoxysyntrophicus</name>
    <dbReference type="NCBI Taxonomy" id="2751313"/>
    <lineage>
        <taxon>Bacteria</taxon>
        <taxon>Bacillati</taxon>
        <taxon>Bacillota</taxon>
        <taxon>Clostridia</taxon>
        <taxon>Koleobacterales</taxon>
        <taxon>Koleobacteraceae</taxon>
        <taxon>Koleobacter</taxon>
    </lineage>
</organism>
<reference evidence="7" key="1">
    <citation type="submission" date="2020-07" db="EMBL/GenBank/DDBJ databases">
        <title>Koleobacter methoxysyntrophicus gen. nov., sp. nov., a novel anaerobic bacterium isolated from deep subsurface oil field and proposal of Koleobacterales ord. nov. in the phylum Firmicutes.</title>
        <authorList>
            <person name="Sakamoto S."/>
            <person name="Tamaki H."/>
        </authorList>
    </citation>
    <scope>NUCLEOTIDE SEQUENCE</scope>
    <source>
        <strain evidence="7">NRmbB1</strain>
    </source>
</reference>
<dbReference type="Gene3D" id="1.10.1740.10">
    <property type="match status" value="1"/>
</dbReference>
<dbReference type="Proteomes" id="UP000662904">
    <property type="component" value="Chromosome"/>
</dbReference>
<feature type="domain" description="RNA polymerase sigma factor 70 region 4 type 2" evidence="6">
    <location>
        <begin position="127"/>
        <end position="170"/>
    </location>
</feature>
<evidence type="ECO:0000256" key="4">
    <source>
        <dbReference type="ARBA" id="ARBA00023163"/>
    </source>
</evidence>
<protein>
    <submittedName>
        <fullName evidence="7">ECF RNA polymerase sigma factor SigW</fullName>
    </submittedName>
</protein>
<dbReference type="NCBIfam" id="TIGR02937">
    <property type="entry name" value="sigma70-ECF"/>
    <property type="match status" value="1"/>
</dbReference>
<evidence type="ECO:0000256" key="3">
    <source>
        <dbReference type="ARBA" id="ARBA00023082"/>
    </source>
</evidence>
<feature type="domain" description="RNA polymerase sigma-70 region 2" evidence="5">
    <location>
        <begin position="22"/>
        <end position="88"/>
    </location>
</feature>
<dbReference type="InterPro" id="IPR036388">
    <property type="entry name" value="WH-like_DNA-bd_sf"/>
</dbReference>
<evidence type="ECO:0000259" key="5">
    <source>
        <dbReference type="Pfam" id="PF04542"/>
    </source>
</evidence>
<dbReference type="InterPro" id="IPR013249">
    <property type="entry name" value="RNA_pol_sigma70_r4_t2"/>
</dbReference>
<dbReference type="Pfam" id="PF04542">
    <property type="entry name" value="Sigma70_r2"/>
    <property type="match status" value="1"/>
</dbReference>
<accession>A0A8A0RNP3</accession>
<dbReference type="InterPro" id="IPR013324">
    <property type="entry name" value="RNA_pol_sigma_r3/r4-like"/>
</dbReference>
<dbReference type="PANTHER" id="PTHR43133:SF60">
    <property type="entry name" value="RNA POLYMERASE SIGMA FACTOR SIGV"/>
    <property type="match status" value="1"/>
</dbReference>
<dbReference type="GO" id="GO:0003677">
    <property type="term" value="F:DNA binding"/>
    <property type="evidence" value="ECO:0007669"/>
    <property type="project" value="InterPro"/>
</dbReference>
<dbReference type="InterPro" id="IPR014284">
    <property type="entry name" value="RNA_pol_sigma-70_dom"/>
</dbReference>
<keyword evidence="3" id="KW-0731">Sigma factor</keyword>
<evidence type="ECO:0000256" key="2">
    <source>
        <dbReference type="ARBA" id="ARBA00023015"/>
    </source>
</evidence>
<evidence type="ECO:0000313" key="8">
    <source>
        <dbReference type="Proteomes" id="UP000662904"/>
    </source>
</evidence>
<dbReference type="Gene3D" id="1.10.10.10">
    <property type="entry name" value="Winged helix-like DNA-binding domain superfamily/Winged helix DNA-binding domain"/>
    <property type="match status" value="1"/>
</dbReference>
<keyword evidence="8" id="KW-1185">Reference proteome</keyword>
<dbReference type="InterPro" id="IPR013325">
    <property type="entry name" value="RNA_pol_sigma_r2"/>
</dbReference>
<dbReference type="Pfam" id="PF08281">
    <property type="entry name" value="Sigma70_r4_2"/>
    <property type="match status" value="1"/>
</dbReference>
<comment type="similarity">
    <text evidence="1">Belongs to the sigma-70 factor family. ECF subfamily.</text>
</comment>
<evidence type="ECO:0000259" key="6">
    <source>
        <dbReference type="Pfam" id="PF08281"/>
    </source>
</evidence>
<dbReference type="PANTHER" id="PTHR43133">
    <property type="entry name" value="RNA POLYMERASE ECF-TYPE SIGMA FACTO"/>
    <property type="match status" value="1"/>
</dbReference>
<dbReference type="GO" id="GO:0006352">
    <property type="term" value="P:DNA-templated transcription initiation"/>
    <property type="evidence" value="ECO:0007669"/>
    <property type="project" value="InterPro"/>
</dbReference>
<dbReference type="InterPro" id="IPR007627">
    <property type="entry name" value="RNA_pol_sigma70_r2"/>
</dbReference>
<evidence type="ECO:0000313" key="7">
    <source>
        <dbReference type="EMBL" id="QSQ09512.1"/>
    </source>
</evidence>
<gene>
    <name evidence="7" type="primary">sigW_1</name>
    <name evidence="7" type="ORF">H0A61_01883</name>
</gene>